<name>A0A919IDI2_9ACTN</name>
<keyword evidence="2" id="KW-1185">Reference proteome</keyword>
<protein>
    <submittedName>
        <fullName evidence="1">Uncharacterized protein</fullName>
    </submittedName>
</protein>
<organism evidence="1 2">
    <name type="scientific">Actinoplanes cyaneus</name>
    <dbReference type="NCBI Taxonomy" id="52696"/>
    <lineage>
        <taxon>Bacteria</taxon>
        <taxon>Bacillati</taxon>
        <taxon>Actinomycetota</taxon>
        <taxon>Actinomycetes</taxon>
        <taxon>Micromonosporales</taxon>
        <taxon>Micromonosporaceae</taxon>
        <taxon>Actinoplanes</taxon>
    </lineage>
</organism>
<evidence type="ECO:0000313" key="1">
    <source>
        <dbReference type="EMBL" id="GID62402.1"/>
    </source>
</evidence>
<accession>A0A919IDI2</accession>
<dbReference type="EMBL" id="BOMH01000002">
    <property type="protein sequence ID" value="GID62402.1"/>
    <property type="molecule type" value="Genomic_DNA"/>
</dbReference>
<sequence length="61" mass="6975">MWHCSLSVRQDERPIPDAEWTPVQAWADDATALHRANHTRVRPRLRGCTTDNGVSGPIRRI</sequence>
<evidence type="ECO:0000313" key="2">
    <source>
        <dbReference type="Proteomes" id="UP000619479"/>
    </source>
</evidence>
<reference evidence="1" key="1">
    <citation type="submission" date="2021-01" db="EMBL/GenBank/DDBJ databases">
        <title>Whole genome shotgun sequence of Actinoplanes cyaneus NBRC 14990.</title>
        <authorList>
            <person name="Komaki H."/>
            <person name="Tamura T."/>
        </authorList>
    </citation>
    <scope>NUCLEOTIDE SEQUENCE</scope>
    <source>
        <strain evidence="1">NBRC 14990</strain>
    </source>
</reference>
<proteinExistence type="predicted"/>
<dbReference type="Proteomes" id="UP000619479">
    <property type="component" value="Unassembled WGS sequence"/>
</dbReference>
<dbReference type="AlphaFoldDB" id="A0A919IDI2"/>
<gene>
    <name evidence="1" type="ORF">Acy02nite_02830</name>
</gene>
<comment type="caution">
    <text evidence="1">The sequence shown here is derived from an EMBL/GenBank/DDBJ whole genome shotgun (WGS) entry which is preliminary data.</text>
</comment>